<dbReference type="GO" id="GO:0005524">
    <property type="term" value="F:ATP binding"/>
    <property type="evidence" value="ECO:0007669"/>
    <property type="project" value="UniProtKB-KW"/>
</dbReference>
<organism evidence="11 12">
    <name type="scientific">Rhynchospora breviuscula</name>
    <dbReference type="NCBI Taxonomy" id="2022672"/>
    <lineage>
        <taxon>Eukaryota</taxon>
        <taxon>Viridiplantae</taxon>
        <taxon>Streptophyta</taxon>
        <taxon>Embryophyta</taxon>
        <taxon>Tracheophyta</taxon>
        <taxon>Spermatophyta</taxon>
        <taxon>Magnoliopsida</taxon>
        <taxon>Liliopsida</taxon>
        <taxon>Poales</taxon>
        <taxon>Cyperaceae</taxon>
        <taxon>Cyperoideae</taxon>
        <taxon>Rhynchosporeae</taxon>
        <taxon>Rhynchospora</taxon>
    </lineage>
</organism>
<evidence type="ECO:0000256" key="6">
    <source>
        <dbReference type="ARBA" id="ARBA00022840"/>
    </source>
</evidence>
<keyword evidence="6" id="KW-0067">ATP-binding</keyword>
<dbReference type="Gene3D" id="3.40.50.300">
    <property type="entry name" value="P-loop containing nucleotide triphosphate hydrolases"/>
    <property type="match status" value="1"/>
</dbReference>
<dbReference type="SUPFAM" id="SSF52058">
    <property type="entry name" value="L domain-like"/>
    <property type="match status" value="2"/>
</dbReference>
<sequence length="1199" mass="136211">MALKTVAEWTGSAIVSSLIGTAFSYLGEHMLPADIEVELNRLNAILPKITAVLSVAEALKFQSPNSGAKEWLEQFRLAFQVAEDLLDELKYRELEQMVKNRDQVGGSFSSIASLLKRKRTGSNINKETVGRLREAVKMLDQASNGVAHFYQFVAGLDFCATSKVSSRETTSILSERNVVGRETEKAVIIEWLKRPTPHAHISAFCIVGAGGLGKTTLAQLIYEDMSRENYFEKTIWACVSTIFSVEDITRKILEELGESTYGGESLNSLQKKLKEKVRLKKFLFILDDVWNEDKMCDWEKLIAPMKFVQQGSKILLTTRMKSVAEMLARVLKVEREYLDLRGLDEQQLLFLLNQYAFQGYKPDHNHEKLQNIGNEIVRKLWGSPLAAKVIGSLLNSNINCHYWEQILKCKSLINLEHAKEVTDVLKLSYYHLSAALQKCFKFCSIFHREKVFEKNTLIQMWMASGFIQQQSCSEERPEDIGEGYFNHLLKKSFFQRHSTVYKVGNYFGMHDMMYELAQNVSKEECFRVEPNNKSVNIPSTIQHVCVPDFEIERVFHLRNLRTLVITMLPWYDMPIYKDRVVLPDGLLKETLRVLVIDVNYSYELPKEIDHLIHLRLLNINVGPESLISNSIYKLYHLQVLELFRGIYINSDYSGVETTGMTNLVSLRYMNIPHAIMQNIHGVHKLTSLQELVFFVGQKSGHHIDELKMLNNLRGLCIKQIENVGNPAQAKNANLSEKENLFSLSLNWTKGSNSDNSEEIIDQLEPHSDLKELEIEYYKGHRSPIWMRELPPLYLSSLTLCNCPLWEDLPFLAQMPHLNKLSLLGISKVKEVDYSFDMTRNACPFPSLEQLVCDKMLKWKSWAGLLSFPGFPNLRVLKITNCPILAELPAMPISLFRFELCNVGLYFLPEMYDNVGMTTRTTSSLNTLLKVVKISCCRNLQLLNGFVQQENLEFQAIETLVIQHCDKLVQVPTSSFGKFASLKYLEIIGCPKLEPVDNERILHFVELQTLVIGNCGELDAKLLESASHLATLASLHIVGSATINCIPCSENTFTYLRGLHIGGCDNLIQHAVLEKAQGGNPANNMASLKINELDISHHSLLFIEPLRSLRFVRECRVADCSGMEALPQHWLMQNSSTLEILTLKNARSLRSLPDTMVRLTSLKQLVIKDATSLEQVEQIPKLPPSLFHMSITGAGGCELV</sequence>
<evidence type="ECO:0000259" key="10">
    <source>
        <dbReference type="Pfam" id="PF25019"/>
    </source>
</evidence>
<protein>
    <recommendedName>
        <fullName evidence="13">Disease resistance protein</fullName>
    </recommendedName>
</protein>
<evidence type="ECO:0008006" key="13">
    <source>
        <dbReference type="Google" id="ProtNLM"/>
    </source>
</evidence>
<accession>A0A9Q0HZ79</accession>
<reference evidence="11" key="1">
    <citation type="journal article" date="2022" name="Cell">
        <title>Repeat-based holocentromeres influence genome architecture and karyotype evolution.</title>
        <authorList>
            <person name="Hofstatter P.G."/>
            <person name="Thangavel G."/>
            <person name="Lux T."/>
            <person name="Neumann P."/>
            <person name="Vondrak T."/>
            <person name="Novak P."/>
            <person name="Zhang M."/>
            <person name="Costa L."/>
            <person name="Castellani M."/>
            <person name="Scott A."/>
            <person name="Toegelov H."/>
            <person name="Fuchs J."/>
            <person name="Mata-Sucre Y."/>
            <person name="Dias Y."/>
            <person name="Vanzela A.L.L."/>
            <person name="Huettel B."/>
            <person name="Almeida C.C.S."/>
            <person name="Simkova H."/>
            <person name="Souza G."/>
            <person name="Pedrosa-Harand A."/>
            <person name="Macas J."/>
            <person name="Mayer K.F.X."/>
            <person name="Houben A."/>
            <person name="Marques A."/>
        </authorList>
    </citation>
    <scope>NUCLEOTIDE SEQUENCE</scope>
    <source>
        <strain evidence="11">RhyBre1mFocal</strain>
    </source>
</reference>
<dbReference type="PANTHER" id="PTHR36766:SF40">
    <property type="entry name" value="DISEASE RESISTANCE PROTEIN RGA3"/>
    <property type="match status" value="1"/>
</dbReference>
<dbReference type="Pfam" id="PF00931">
    <property type="entry name" value="NB-ARC"/>
    <property type="match status" value="1"/>
</dbReference>
<dbReference type="InterPro" id="IPR058922">
    <property type="entry name" value="WHD_DRP"/>
</dbReference>
<evidence type="ECO:0000256" key="5">
    <source>
        <dbReference type="ARBA" id="ARBA00022821"/>
    </source>
</evidence>
<dbReference type="PRINTS" id="PR00364">
    <property type="entry name" value="DISEASERSIST"/>
</dbReference>
<keyword evidence="3" id="KW-0677">Repeat</keyword>
<keyword evidence="12" id="KW-1185">Reference proteome</keyword>
<evidence type="ECO:0000259" key="8">
    <source>
        <dbReference type="Pfam" id="PF18052"/>
    </source>
</evidence>
<evidence type="ECO:0000259" key="9">
    <source>
        <dbReference type="Pfam" id="PF23559"/>
    </source>
</evidence>
<dbReference type="GO" id="GO:0006952">
    <property type="term" value="P:defense response"/>
    <property type="evidence" value="ECO:0007669"/>
    <property type="project" value="UniProtKB-KW"/>
</dbReference>
<evidence type="ECO:0000313" key="11">
    <source>
        <dbReference type="EMBL" id="KAJ1703886.1"/>
    </source>
</evidence>
<dbReference type="InterPro" id="IPR027417">
    <property type="entry name" value="P-loop_NTPase"/>
</dbReference>
<proteinExistence type="inferred from homology"/>
<keyword evidence="2" id="KW-0433">Leucine-rich repeat</keyword>
<evidence type="ECO:0000256" key="4">
    <source>
        <dbReference type="ARBA" id="ARBA00022741"/>
    </source>
</evidence>
<dbReference type="Pfam" id="PF18052">
    <property type="entry name" value="Rx_N"/>
    <property type="match status" value="1"/>
</dbReference>
<dbReference type="FunFam" id="3.40.50.300:FF:001091">
    <property type="entry name" value="Probable disease resistance protein At1g61300"/>
    <property type="match status" value="1"/>
</dbReference>
<comment type="similarity">
    <text evidence="1">Belongs to the disease resistance NB-LRR family.</text>
</comment>
<dbReference type="Gene3D" id="1.10.10.10">
    <property type="entry name" value="Winged helix-like DNA-binding domain superfamily/Winged helix DNA-binding domain"/>
    <property type="match status" value="1"/>
</dbReference>
<dbReference type="Gene3D" id="1.20.5.4130">
    <property type="match status" value="1"/>
</dbReference>
<evidence type="ECO:0000259" key="7">
    <source>
        <dbReference type="Pfam" id="PF00931"/>
    </source>
</evidence>
<evidence type="ECO:0000313" key="12">
    <source>
        <dbReference type="Proteomes" id="UP001151287"/>
    </source>
</evidence>
<name>A0A9Q0HZ79_9POAL</name>
<dbReference type="Pfam" id="PF25019">
    <property type="entry name" value="LRR_R13L1-DRL21"/>
    <property type="match status" value="1"/>
</dbReference>
<dbReference type="InterPro" id="IPR002182">
    <property type="entry name" value="NB-ARC"/>
</dbReference>
<keyword evidence="5" id="KW-0611">Plant defense</keyword>
<dbReference type="EMBL" id="JAMQYH010000001">
    <property type="protein sequence ID" value="KAJ1703886.1"/>
    <property type="molecule type" value="Genomic_DNA"/>
</dbReference>
<dbReference type="InterPro" id="IPR041118">
    <property type="entry name" value="Rx_N"/>
</dbReference>
<dbReference type="GO" id="GO:0051707">
    <property type="term" value="P:response to other organism"/>
    <property type="evidence" value="ECO:0007669"/>
    <property type="project" value="UniProtKB-ARBA"/>
</dbReference>
<feature type="domain" description="Disease resistance protein winged helix" evidence="9">
    <location>
        <begin position="445"/>
        <end position="517"/>
    </location>
</feature>
<dbReference type="InterPro" id="IPR036388">
    <property type="entry name" value="WH-like_DNA-bd_sf"/>
</dbReference>
<feature type="domain" description="NB-ARC" evidence="7">
    <location>
        <begin position="182"/>
        <end position="357"/>
    </location>
</feature>
<dbReference type="InterPro" id="IPR056789">
    <property type="entry name" value="LRR_R13L1-DRL21"/>
</dbReference>
<dbReference type="Pfam" id="PF23559">
    <property type="entry name" value="WHD_DRP"/>
    <property type="match status" value="1"/>
</dbReference>
<evidence type="ECO:0000256" key="3">
    <source>
        <dbReference type="ARBA" id="ARBA00022737"/>
    </source>
</evidence>
<dbReference type="Gene3D" id="3.80.10.10">
    <property type="entry name" value="Ribonuclease Inhibitor"/>
    <property type="match status" value="3"/>
</dbReference>
<dbReference type="AlphaFoldDB" id="A0A9Q0HZ79"/>
<dbReference type="OrthoDB" id="676303at2759"/>
<gene>
    <name evidence="11" type="ORF">LUZ63_003665</name>
</gene>
<dbReference type="Proteomes" id="UP001151287">
    <property type="component" value="Unassembled WGS sequence"/>
</dbReference>
<feature type="domain" description="R13L1/DRL21-like LRR repeat region" evidence="10">
    <location>
        <begin position="703"/>
        <end position="822"/>
    </location>
</feature>
<evidence type="ECO:0000256" key="2">
    <source>
        <dbReference type="ARBA" id="ARBA00022614"/>
    </source>
</evidence>
<dbReference type="GO" id="GO:0043531">
    <property type="term" value="F:ADP binding"/>
    <property type="evidence" value="ECO:0007669"/>
    <property type="project" value="InterPro"/>
</dbReference>
<comment type="caution">
    <text evidence="11">The sequence shown here is derived from an EMBL/GenBank/DDBJ whole genome shotgun (WGS) entry which is preliminary data.</text>
</comment>
<feature type="domain" description="Disease resistance N-terminal" evidence="8">
    <location>
        <begin position="14"/>
        <end position="101"/>
    </location>
</feature>
<dbReference type="PANTHER" id="PTHR36766">
    <property type="entry name" value="PLANT BROAD-SPECTRUM MILDEW RESISTANCE PROTEIN RPW8"/>
    <property type="match status" value="1"/>
</dbReference>
<evidence type="ECO:0000256" key="1">
    <source>
        <dbReference type="ARBA" id="ARBA00008894"/>
    </source>
</evidence>
<dbReference type="InterPro" id="IPR032675">
    <property type="entry name" value="LRR_dom_sf"/>
</dbReference>
<keyword evidence="4" id="KW-0547">Nucleotide-binding</keyword>
<dbReference type="SUPFAM" id="SSF52540">
    <property type="entry name" value="P-loop containing nucleoside triphosphate hydrolases"/>
    <property type="match status" value="1"/>
</dbReference>